<dbReference type="InterPro" id="IPR039425">
    <property type="entry name" value="RNA_pol_sigma-70-like"/>
</dbReference>
<dbReference type="Proteomes" id="UP000264141">
    <property type="component" value="Unassembled WGS sequence"/>
</dbReference>
<dbReference type="SUPFAM" id="SSF88946">
    <property type="entry name" value="Sigma2 domain of RNA polymerase sigma factors"/>
    <property type="match status" value="1"/>
</dbReference>
<protein>
    <submittedName>
        <fullName evidence="9">RNA polymerase subunit sigma-24</fullName>
    </submittedName>
</protein>
<feature type="region of interest" description="Disordered" evidence="6">
    <location>
        <begin position="110"/>
        <end position="140"/>
    </location>
</feature>
<dbReference type="Gene3D" id="1.10.1740.10">
    <property type="match status" value="1"/>
</dbReference>
<dbReference type="InterPro" id="IPR036388">
    <property type="entry name" value="WH-like_DNA-bd_sf"/>
</dbReference>
<evidence type="ECO:0000256" key="4">
    <source>
        <dbReference type="ARBA" id="ARBA00023125"/>
    </source>
</evidence>
<dbReference type="PANTHER" id="PTHR43133:SF8">
    <property type="entry name" value="RNA POLYMERASE SIGMA FACTOR HI_1459-RELATED"/>
    <property type="match status" value="1"/>
</dbReference>
<accession>A0A3D1JH96</accession>
<comment type="caution">
    <text evidence="9">The sequence shown here is derived from an EMBL/GenBank/DDBJ whole genome shotgun (WGS) entry which is preliminary data.</text>
</comment>
<dbReference type="EMBL" id="DPBP01000031">
    <property type="protein sequence ID" value="HCE17824.1"/>
    <property type="molecule type" value="Genomic_DNA"/>
</dbReference>
<evidence type="ECO:0000313" key="10">
    <source>
        <dbReference type="Proteomes" id="UP000264141"/>
    </source>
</evidence>
<dbReference type="Gene3D" id="1.10.10.10">
    <property type="entry name" value="Winged helix-like DNA-binding domain superfamily/Winged helix DNA-binding domain"/>
    <property type="match status" value="1"/>
</dbReference>
<dbReference type="AlphaFoldDB" id="A0A3D1JH96"/>
<dbReference type="PANTHER" id="PTHR43133">
    <property type="entry name" value="RNA POLYMERASE ECF-TYPE SIGMA FACTO"/>
    <property type="match status" value="1"/>
</dbReference>
<comment type="similarity">
    <text evidence="1">Belongs to the sigma-70 factor family. ECF subfamily.</text>
</comment>
<dbReference type="NCBIfam" id="TIGR02937">
    <property type="entry name" value="sigma70-ECF"/>
    <property type="match status" value="1"/>
</dbReference>
<dbReference type="GO" id="GO:0003677">
    <property type="term" value="F:DNA binding"/>
    <property type="evidence" value="ECO:0007669"/>
    <property type="project" value="UniProtKB-KW"/>
</dbReference>
<dbReference type="InterPro" id="IPR013325">
    <property type="entry name" value="RNA_pol_sigma_r2"/>
</dbReference>
<dbReference type="InterPro" id="IPR013324">
    <property type="entry name" value="RNA_pol_sigma_r3/r4-like"/>
</dbReference>
<dbReference type="InterPro" id="IPR013249">
    <property type="entry name" value="RNA_pol_sigma70_r4_t2"/>
</dbReference>
<keyword evidence="4" id="KW-0238">DNA-binding</keyword>
<name>A0A3D1JH96_9CHLR</name>
<dbReference type="STRING" id="229919.GCA_001050195_03392"/>
<dbReference type="GO" id="GO:0016987">
    <property type="term" value="F:sigma factor activity"/>
    <property type="evidence" value="ECO:0007669"/>
    <property type="project" value="UniProtKB-KW"/>
</dbReference>
<evidence type="ECO:0000256" key="3">
    <source>
        <dbReference type="ARBA" id="ARBA00023082"/>
    </source>
</evidence>
<evidence type="ECO:0000256" key="5">
    <source>
        <dbReference type="ARBA" id="ARBA00023163"/>
    </source>
</evidence>
<evidence type="ECO:0000313" key="9">
    <source>
        <dbReference type="EMBL" id="HCE17824.1"/>
    </source>
</evidence>
<evidence type="ECO:0000256" key="6">
    <source>
        <dbReference type="SAM" id="MobiDB-lite"/>
    </source>
</evidence>
<evidence type="ECO:0000259" key="7">
    <source>
        <dbReference type="Pfam" id="PF04542"/>
    </source>
</evidence>
<evidence type="ECO:0000256" key="1">
    <source>
        <dbReference type="ARBA" id="ARBA00010641"/>
    </source>
</evidence>
<feature type="domain" description="RNA polymerase sigma factor 70 region 4 type 2" evidence="8">
    <location>
        <begin position="148"/>
        <end position="200"/>
    </location>
</feature>
<evidence type="ECO:0000259" key="8">
    <source>
        <dbReference type="Pfam" id="PF08281"/>
    </source>
</evidence>
<sequence length="223" mass="25536">MRWEWASGACSGAGLCSGVIPVDELALVQSARQGDLDAFNRLVLSYQDMAFNLAIRMLNDPYLAEDVTQTAFLSAYRSLNTFRGGSFRAWVMRMVTNACYDELRRRQRRPTTPLNPLDEEDDEVESPAWMADDGPSPEDTLEREELNQALQDCLQRLDEEFRAVVIMVDIEGMDYQEVSTALHRPLGTIKSRLARARLKMRDCLHRFWELLPPAFRLENTRSA</sequence>
<reference evidence="9 10" key="1">
    <citation type="journal article" date="2018" name="Nat. Biotechnol.">
        <title>A standardized bacterial taxonomy based on genome phylogeny substantially revises the tree of life.</title>
        <authorList>
            <person name="Parks D.H."/>
            <person name="Chuvochina M."/>
            <person name="Waite D.W."/>
            <person name="Rinke C."/>
            <person name="Skarshewski A."/>
            <person name="Chaumeil P.A."/>
            <person name="Hugenholtz P."/>
        </authorList>
    </citation>
    <scope>NUCLEOTIDE SEQUENCE [LARGE SCALE GENOMIC DNA]</scope>
    <source>
        <strain evidence="9">UBA8781</strain>
    </source>
</reference>
<dbReference type="CDD" id="cd06171">
    <property type="entry name" value="Sigma70_r4"/>
    <property type="match status" value="1"/>
</dbReference>
<keyword evidence="2" id="KW-0805">Transcription regulation</keyword>
<dbReference type="InterPro" id="IPR014284">
    <property type="entry name" value="RNA_pol_sigma-70_dom"/>
</dbReference>
<dbReference type="Pfam" id="PF04542">
    <property type="entry name" value="Sigma70_r2"/>
    <property type="match status" value="1"/>
</dbReference>
<proteinExistence type="inferred from homology"/>
<keyword evidence="5" id="KW-0804">Transcription</keyword>
<dbReference type="InterPro" id="IPR007627">
    <property type="entry name" value="RNA_pol_sigma70_r2"/>
</dbReference>
<organism evidence="9 10">
    <name type="scientific">Anaerolinea thermolimosa</name>
    <dbReference type="NCBI Taxonomy" id="229919"/>
    <lineage>
        <taxon>Bacteria</taxon>
        <taxon>Bacillati</taxon>
        <taxon>Chloroflexota</taxon>
        <taxon>Anaerolineae</taxon>
        <taxon>Anaerolineales</taxon>
        <taxon>Anaerolineaceae</taxon>
        <taxon>Anaerolinea</taxon>
    </lineage>
</organism>
<evidence type="ECO:0000256" key="2">
    <source>
        <dbReference type="ARBA" id="ARBA00023015"/>
    </source>
</evidence>
<dbReference type="SUPFAM" id="SSF88659">
    <property type="entry name" value="Sigma3 and sigma4 domains of RNA polymerase sigma factors"/>
    <property type="match status" value="1"/>
</dbReference>
<dbReference type="Pfam" id="PF08281">
    <property type="entry name" value="Sigma70_r4_2"/>
    <property type="match status" value="1"/>
</dbReference>
<gene>
    <name evidence="9" type="ORF">DEQ80_08190</name>
</gene>
<keyword evidence="3" id="KW-0731">Sigma factor</keyword>
<dbReference type="GO" id="GO:0006352">
    <property type="term" value="P:DNA-templated transcription initiation"/>
    <property type="evidence" value="ECO:0007669"/>
    <property type="project" value="InterPro"/>
</dbReference>
<feature type="domain" description="RNA polymerase sigma-70 region 2" evidence="7">
    <location>
        <begin position="42"/>
        <end position="109"/>
    </location>
</feature>